<proteinExistence type="predicted"/>
<keyword evidence="1" id="KW-0479">Metal-binding</keyword>
<feature type="transmembrane region" description="Helical" evidence="2">
    <location>
        <begin position="124"/>
        <end position="149"/>
    </location>
</feature>
<dbReference type="SUPFAM" id="SSF81653">
    <property type="entry name" value="Calcium ATPase, transduction domain A"/>
    <property type="match status" value="1"/>
</dbReference>
<keyword evidence="2" id="KW-0812">Transmembrane</keyword>
<keyword evidence="2" id="KW-0472">Membrane</keyword>
<dbReference type="PANTHER" id="PTHR46594:SF2">
    <property type="entry name" value="COPPER-TRANSPORTING ATPASE HMA4"/>
    <property type="match status" value="1"/>
</dbReference>
<evidence type="ECO:0000256" key="2">
    <source>
        <dbReference type="SAM" id="Phobius"/>
    </source>
</evidence>
<reference evidence="3" key="1">
    <citation type="journal article" date="2022" name="Int. J. Mol. Sci.">
        <title>Draft Genome of Tanacetum Coccineum: Genomic Comparison of Closely Related Tanacetum-Family Plants.</title>
        <authorList>
            <person name="Yamashiro T."/>
            <person name="Shiraishi A."/>
            <person name="Nakayama K."/>
            <person name="Satake H."/>
        </authorList>
    </citation>
    <scope>NUCLEOTIDE SEQUENCE</scope>
</reference>
<dbReference type="EMBL" id="BQNB010021116">
    <property type="protein sequence ID" value="GJU03056.1"/>
    <property type="molecule type" value="Genomic_DNA"/>
</dbReference>
<dbReference type="Proteomes" id="UP001151760">
    <property type="component" value="Unassembled WGS sequence"/>
</dbReference>
<evidence type="ECO:0000256" key="1">
    <source>
        <dbReference type="ARBA" id="ARBA00022723"/>
    </source>
</evidence>
<keyword evidence="2" id="KW-1133">Transmembrane helix</keyword>
<feature type="transmembrane region" description="Helical" evidence="2">
    <location>
        <begin position="197"/>
        <end position="225"/>
    </location>
</feature>
<protein>
    <submittedName>
        <fullName evidence="3">Copper-transporting ATPase HMA4</fullName>
    </submittedName>
</protein>
<feature type="non-terminal residue" evidence="3">
    <location>
        <position position="267"/>
    </location>
</feature>
<dbReference type="PANTHER" id="PTHR46594">
    <property type="entry name" value="P-TYPE CATION-TRANSPORTING ATPASE"/>
    <property type="match status" value="1"/>
</dbReference>
<organism evidence="3 4">
    <name type="scientific">Tanacetum coccineum</name>
    <dbReference type="NCBI Taxonomy" id="301880"/>
    <lineage>
        <taxon>Eukaryota</taxon>
        <taxon>Viridiplantae</taxon>
        <taxon>Streptophyta</taxon>
        <taxon>Embryophyta</taxon>
        <taxon>Tracheophyta</taxon>
        <taxon>Spermatophyta</taxon>
        <taxon>Magnoliopsida</taxon>
        <taxon>eudicotyledons</taxon>
        <taxon>Gunneridae</taxon>
        <taxon>Pentapetalae</taxon>
        <taxon>asterids</taxon>
        <taxon>campanulids</taxon>
        <taxon>Asterales</taxon>
        <taxon>Asteraceae</taxon>
        <taxon>Asteroideae</taxon>
        <taxon>Anthemideae</taxon>
        <taxon>Anthemidinae</taxon>
        <taxon>Tanacetum</taxon>
    </lineage>
</organism>
<evidence type="ECO:0000313" key="4">
    <source>
        <dbReference type="Proteomes" id="UP001151760"/>
    </source>
</evidence>
<keyword evidence="4" id="KW-1185">Reference proteome</keyword>
<evidence type="ECO:0000313" key="3">
    <source>
        <dbReference type="EMBL" id="GJU03056.1"/>
    </source>
</evidence>
<accession>A0ABQ5IS05</accession>
<dbReference type="Gene3D" id="2.70.150.10">
    <property type="entry name" value="Calcium-transporting ATPase, cytoplasmic transduction domain A"/>
    <property type="match status" value="1"/>
</dbReference>
<gene>
    <name evidence="3" type="ORF">Tco_1113394</name>
</gene>
<dbReference type="InterPro" id="IPR008250">
    <property type="entry name" value="ATPase_P-typ_transduc_dom_A_sf"/>
</dbReference>
<comment type="caution">
    <text evidence="3">The sequence shown here is derived from an EMBL/GenBank/DDBJ whole genome shotgun (WGS) entry which is preliminary data.</text>
</comment>
<name>A0ABQ5IS05_9ASTR</name>
<sequence length="267" mass="28963">MYNTTRNHEDQTIIPLRLHTLYVLNKQRVQGNNPTSPRNGILGLGVQVNPLLLGMQVNFPPPQSLGVQVKHFVIGGTVNENGCLLIKATHVGSETALSQIVQIVEAAQLARAPVQKLADRISKFFVPAVVVAAVVTFLGWFIPGVAGIYPKSWTPKAMDEFEVALQFGASEGVLIKGGNALEKAHKLNWVAMWGLQFLFSILVRLLGLSFILITSVLFTVLIAIVSDALFCLQYRCFFSGGDVKSYIGPGPVIGPVIQIPSGFLLLC</sequence>
<reference evidence="3" key="2">
    <citation type="submission" date="2022-01" db="EMBL/GenBank/DDBJ databases">
        <authorList>
            <person name="Yamashiro T."/>
            <person name="Shiraishi A."/>
            <person name="Satake H."/>
            <person name="Nakayama K."/>
        </authorList>
    </citation>
    <scope>NUCLEOTIDE SEQUENCE</scope>
</reference>